<evidence type="ECO:0000313" key="7">
    <source>
        <dbReference type="Proteomes" id="UP000181897"/>
    </source>
</evidence>
<dbReference type="EMBL" id="CP018076">
    <property type="protein sequence ID" value="APE42336.1"/>
    <property type="molecule type" value="Genomic_DNA"/>
</dbReference>
<gene>
    <name evidence="6" type="ORF">BOO69_02085</name>
</gene>
<dbReference type="RefSeq" id="WP_071969859.1">
    <property type="nucleotide sequence ID" value="NZ_CP018076.1"/>
</dbReference>
<dbReference type="InterPro" id="IPR058163">
    <property type="entry name" value="LysR-type_TF_proteobact-type"/>
</dbReference>
<dbReference type="STRING" id="1917485.BOO69_02085"/>
<dbReference type="OrthoDB" id="9798121at2"/>
<accession>A0A1J0WDS5</accession>
<keyword evidence="4" id="KW-0804">Transcription</keyword>
<dbReference type="GO" id="GO:0003700">
    <property type="term" value="F:DNA-binding transcription factor activity"/>
    <property type="evidence" value="ECO:0007669"/>
    <property type="project" value="InterPro"/>
</dbReference>
<dbReference type="GO" id="GO:0006351">
    <property type="term" value="P:DNA-templated transcription"/>
    <property type="evidence" value="ECO:0007669"/>
    <property type="project" value="TreeGrafter"/>
</dbReference>
<feature type="domain" description="HTH lysR-type" evidence="5">
    <location>
        <begin position="8"/>
        <end position="65"/>
    </location>
</feature>
<evidence type="ECO:0000259" key="5">
    <source>
        <dbReference type="PROSITE" id="PS50931"/>
    </source>
</evidence>
<dbReference type="AlphaFoldDB" id="A0A1J0WDS5"/>
<evidence type="ECO:0000256" key="2">
    <source>
        <dbReference type="ARBA" id="ARBA00023015"/>
    </source>
</evidence>
<evidence type="ECO:0000256" key="3">
    <source>
        <dbReference type="ARBA" id="ARBA00023125"/>
    </source>
</evidence>
<name>A0A1J0WDS5_9RHOB</name>
<protein>
    <submittedName>
        <fullName evidence="6">LysR family transcriptional regulator</fullName>
    </submittedName>
</protein>
<dbReference type="PRINTS" id="PR00039">
    <property type="entry name" value="HTHLYSR"/>
</dbReference>
<evidence type="ECO:0000313" key="6">
    <source>
        <dbReference type="EMBL" id="APE42336.1"/>
    </source>
</evidence>
<dbReference type="InterPro" id="IPR005119">
    <property type="entry name" value="LysR_subst-bd"/>
</dbReference>
<dbReference type="FunFam" id="1.10.10.10:FF:000001">
    <property type="entry name" value="LysR family transcriptional regulator"/>
    <property type="match status" value="1"/>
</dbReference>
<keyword evidence="7" id="KW-1185">Reference proteome</keyword>
<dbReference type="PANTHER" id="PTHR30537">
    <property type="entry name" value="HTH-TYPE TRANSCRIPTIONAL REGULATOR"/>
    <property type="match status" value="1"/>
</dbReference>
<dbReference type="InterPro" id="IPR000847">
    <property type="entry name" value="LysR_HTH_N"/>
</dbReference>
<keyword evidence="2" id="KW-0805">Transcription regulation</keyword>
<evidence type="ECO:0000256" key="4">
    <source>
        <dbReference type="ARBA" id="ARBA00023163"/>
    </source>
</evidence>
<dbReference type="SUPFAM" id="SSF53850">
    <property type="entry name" value="Periplasmic binding protein-like II"/>
    <property type="match status" value="1"/>
</dbReference>
<dbReference type="Gene3D" id="1.10.10.10">
    <property type="entry name" value="Winged helix-like DNA-binding domain superfamily/Winged helix DNA-binding domain"/>
    <property type="match status" value="1"/>
</dbReference>
<dbReference type="SUPFAM" id="SSF46785">
    <property type="entry name" value="Winged helix' DNA-binding domain"/>
    <property type="match status" value="1"/>
</dbReference>
<dbReference type="Gene3D" id="3.40.190.290">
    <property type="match status" value="1"/>
</dbReference>
<reference evidence="6 7" key="1">
    <citation type="submission" date="2016-11" db="EMBL/GenBank/DDBJ databases">
        <title>Complete genome sequence of Sulfitobacter sp. AM1-D1, a toxic bacteria associated with marine dinoflagellate Alexandrium minutum in East China Sea.</title>
        <authorList>
            <person name="Yang Q."/>
            <person name="Zhang X."/>
            <person name="Tian X."/>
        </authorList>
    </citation>
    <scope>NUCLEOTIDE SEQUENCE [LARGE SCALE GENOMIC DNA]</scope>
    <source>
        <strain evidence="6 7">AM1-D1</strain>
    </source>
</reference>
<dbReference type="GO" id="GO:0043565">
    <property type="term" value="F:sequence-specific DNA binding"/>
    <property type="evidence" value="ECO:0007669"/>
    <property type="project" value="TreeGrafter"/>
</dbReference>
<dbReference type="KEGG" id="suam:BOO69_02085"/>
<dbReference type="Pfam" id="PF00126">
    <property type="entry name" value="HTH_1"/>
    <property type="match status" value="1"/>
</dbReference>
<keyword evidence="3" id="KW-0238">DNA-binding</keyword>
<dbReference type="PANTHER" id="PTHR30537:SF3">
    <property type="entry name" value="TRANSCRIPTIONAL REGULATORY PROTEIN"/>
    <property type="match status" value="1"/>
</dbReference>
<dbReference type="InterPro" id="IPR036388">
    <property type="entry name" value="WH-like_DNA-bd_sf"/>
</dbReference>
<dbReference type="InterPro" id="IPR036390">
    <property type="entry name" value="WH_DNA-bd_sf"/>
</dbReference>
<dbReference type="Pfam" id="PF03466">
    <property type="entry name" value="LysR_substrate"/>
    <property type="match status" value="1"/>
</dbReference>
<organism evidence="6 7">
    <name type="scientific">Sulfitobacter alexandrii</name>
    <dbReference type="NCBI Taxonomy" id="1917485"/>
    <lineage>
        <taxon>Bacteria</taxon>
        <taxon>Pseudomonadati</taxon>
        <taxon>Pseudomonadota</taxon>
        <taxon>Alphaproteobacteria</taxon>
        <taxon>Rhodobacterales</taxon>
        <taxon>Roseobacteraceae</taxon>
        <taxon>Sulfitobacter</taxon>
    </lineage>
</organism>
<comment type="similarity">
    <text evidence="1">Belongs to the LysR transcriptional regulatory family.</text>
</comment>
<proteinExistence type="inferred from homology"/>
<evidence type="ECO:0000256" key="1">
    <source>
        <dbReference type="ARBA" id="ARBA00009437"/>
    </source>
</evidence>
<dbReference type="Proteomes" id="UP000181897">
    <property type="component" value="Chromosome"/>
</dbReference>
<sequence>MDHALMSFDWNRGRAFLATAEHGSLSAAARALGMTQPTLGRQVAGLEEELGVLLFDRVGKALILTEAGRKLLDHFRRMGAAAERISLAASGQATSVEGQVSISASDVTAAYLLPQVLSQLHRAAPGITIEVVASNALSDLRRREADIAIRHVRPAQADLTARLLFRTPAHFYAARSYAAEHGLPRTIADFAHARIIGYGDPARMLPQLASFRLPLTPRNIVHWSESGIVGWEMVRQGLGLGVMSQTLGARTADVVPVLPDQVPEITFPTWLVAHRELHSNRRIRLVFDFLAEHLPR</sequence>
<dbReference type="PROSITE" id="PS50931">
    <property type="entry name" value="HTH_LYSR"/>
    <property type="match status" value="1"/>
</dbReference>